<dbReference type="Proteomes" id="UP000009168">
    <property type="component" value="Unassembled WGS sequence"/>
</dbReference>
<reference evidence="2" key="1">
    <citation type="journal article" date="2006" name="PLoS Biol.">
        <title>Macronuclear genome sequence of the ciliate Tetrahymena thermophila, a model eukaryote.</title>
        <authorList>
            <person name="Eisen J.A."/>
            <person name="Coyne R.S."/>
            <person name="Wu M."/>
            <person name="Wu D."/>
            <person name="Thiagarajan M."/>
            <person name="Wortman J.R."/>
            <person name="Badger J.H."/>
            <person name="Ren Q."/>
            <person name="Amedeo P."/>
            <person name="Jones K.M."/>
            <person name="Tallon L.J."/>
            <person name="Delcher A.L."/>
            <person name="Salzberg S.L."/>
            <person name="Silva J.C."/>
            <person name="Haas B.J."/>
            <person name="Majoros W.H."/>
            <person name="Farzad M."/>
            <person name="Carlton J.M."/>
            <person name="Smith R.K. Jr."/>
            <person name="Garg J."/>
            <person name="Pearlman R.E."/>
            <person name="Karrer K.M."/>
            <person name="Sun L."/>
            <person name="Manning G."/>
            <person name="Elde N.C."/>
            <person name="Turkewitz A.P."/>
            <person name="Asai D.J."/>
            <person name="Wilkes D.E."/>
            <person name="Wang Y."/>
            <person name="Cai H."/>
            <person name="Collins K."/>
            <person name="Stewart B.A."/>
            <person name="Lee S.R."/>
            <person name="Wilamowska K."/>
            <person name="Weinberg Z."/>
            <person name="Ruzzo W.L."/>
            <person name="Wloga D."/>
            <person name="Gaertig J."/>
            <person name="Frankel J."/>
            <person name="Tsao C.-C."/>
            <person name="Gorovsky M.A."/>
            <person name="Keeling P.J."/>
            <person name="Waller R.F."/>
            <person name="Patron N.J."/>
            <person name="Cherry J.M."/>
            <person name="Stover N.A."/>
            <person name="Krieger C.J."/>
            <person name="del Toro C."/>
            <person name="Ryder H.F."/>
            <person name="Williamson S.C."/>
            <person name="Barbeau R.A."/>
            <person name="Hamilton E.P."/>
            <person name="Orias E."/>
        </authorList>
    </citation>
    <scope>NUCLEOTIDE SEQUENCE [LARGE SCALE GENOMIC DNA]</scope>
    <source>
        <strain evidence="2">SB210</strain>
    </source>
</reference>
<organism evidence="1 2">
    <name type="scientific">Tetrahymena thermophila (strain SB210)</name>
    <dbReference type="NCBI Taxonomy" id="312017"/>
    <lineage>
        <taxon>Eukaryota</taxon>
        <taxon>Sar</taxon>
        <taxon>Alveolata</taxon>
        <taxon>Ciliophora</taxon>
        <taxon>Intramacronucleata</taxon>
        <taxon>Oligohymenophorea</taxon>
        <taxon>Hymenostomatida</taxon>
        <taxon>Tetrahymenina</taxon>
        <taxon>Tetrahymenidae</taxon>
        <taxon>Tetrahymena</taxon>
    </lineage>
</organism>
<keyword evidence="2" id="KW-1185">Reference proteome</keyword>
<dbReference type="AlphaFoldDB" id="I7LXR8"/>
<protein>
    <submittedName>
        <fullName evidence="1">Uncharacterized protein</fullName>
    </submittedName>
</protein>
<proteinExistence type="predicted"/>
<accession>I7LXR8</accession>
<evidence type="ECO:0000313" key="2">
    <source>
        <dbReference type="Proteomes" id="UP000009168"/>
    </source>
</evidence>
<dbReference type="KEGG" id="tet:TTHERM_00780920"/>
<dbReference type="RefSeq" id="XP_001026248.2">
    <property type="nucleotide sequence ID" value="XM_001026248.2"/>
</dbReference>
<dbReference type="GeneID" id="7830740"/>
<name>I7LXR8_TETTS</name>
<sequence length="272" mass="32703">MLDQATDNILSLLEIQGTQIKKEGYKSNKVKQKLFNINNLPKILVIFDLDLPTKSKLINKQNTKQKRSLHPLSLITQIAFHIKILLKLGNFYQRIKKYFTFDQCLSINQMNKRILRYDYACKAFIKISLINLIIILNLNKIDNKNFNKTYQKEKEIQFVIKKGYLFNFIKFCWKKSTKPFYSIYYLKIKKKTKHTNIQKCVCVYIYIYIYINISNKKLDNKSKRENIQKEQQNYSLSNLQRQTIYLKTPQLLFKNYKYLKLIRGSIFYTSKY</sequence>
<dbReference type="InParanoid" id="I7LXR8"/>
<gene>
    <name evidence="1" type="ORF">TTHERM_00780920</name>
</gene>
<dbReference type="EMBL" id="GG662313">
    <property type="protein sequence ID" value="EAS06003.2"/>
    <property type="molecule type" value="Genomic_DNA"/>
</dbReference>
<evidence type="ECO:0000313" key="1">
    <source>
        <dbReference type="EMBL" id="EAS06003.2"/>
    </source>
</evidence>